<organism evidence="1 2">
    <name type="scientific">Candidatus Desantisbacteria bacterium CG_4_9_14_3_um_filter_40_11</name>
    <dbReference type="NCBI Taxonomy" id="1974546"/>
    <lineage>
        <taxon>Bacteria</taxon>
        <taxon>Candidatus Desantisiibacteriota</taxon>
    </lineage>
</organism>
<dbReference type="Proteomes" id="UP000231366">
    <property type="component" value="Unassembled WGS sequence"/>
</dbReference>
<dbReference type="GO" id="GO:0016020">
    <property type="term" value="C:membrane"/>
    <property type="evidence" value="ECO:0007669"/>
    <property type="project" value="InterPro"/>
</dbReference>
<dbReference type="PRINTS" id="PR01837">
    <property type="entry name" value="MGTCSAPBPROT"/>
</dbReference>
<name>A0A2M8AV60_9BACT</name>
<sequence>MNETDTLIRLILSTLLGGLVGMERQIHHKPAGL</sequence>
<evidence type="ECO:0000313" key="2">
    <source>
        <dbReference type="Proteomes" id="UP000231366"/>
    </source>
</evidence>
<evidence type="ECO:0000313" key="1">
    <source>
        <dbReference type="EMBL" id="PJB29906.1"/>
    </source>
</evidence>
<reference evidence="2" key="1">
    <citation type="submission" date="2017-09" db="EMBL/GenBank/DDBJ databases">
        <title>Depth-based differentiation of microbial function through sediment-hosted aquifers and enrichment of novel symbionts in the deep terrestrial subsurface.</title>
        <authorList>
            <person name="Probst A.J."/>
            <person name="Ladd B."/>
            <person name="Jarett J.K."/>
            <person name="Geller-Mcgrath D.E."/>
            <person name="Sieber C.M.K."/>
            <person name="Emerson J.B."/>
            <person name="Anantharaman K."/>
            <person name="Thomas B.C."/>
            <person name="Malmstrom R."/>
            <person name="Stieglmeier M."/>
            <person name="Klingl A."/>
            <person name="Woyke T."/>
            <person name="Ryan C.M."/>
            <person name="Banfield J.F."/>
        </authorList>
    </citation>
    <scope>NUCLEOTIDE SEQUENCE [LARGE SCALE GENOMIC DNA]</scope>
</reference>
<protein>
    <submittedName>
        <fullName evidence="1">Magnesium transporter MgtC</fullName>
    </submittedName>
</protein>
<dbReference type="AlphaFoldDB" id="A0A2M8AV60"/>
<dbReference type="InterPro" id="IPR003416">
    <property type="entry name" value="MgtC/SapB/SrpB/YhiD_fam"/>
</dbReference>
<feature type="non-terminal residue" evidence="1">
    <location>
        <position position="33"/>
    </location>
</feature>
<accession>A0A2M8AV60</accession>
<proteinExistence type="predicted"/>
<comment type="caution">
    <text evidence="1">The sequence shown here is derived from an EMBL/GenBank/DDBJ whole genome shotgun (WGS) entry which is preliminary data.</text>
</comment>
<gene>
    <name evidence="1" type="ORF">CO110_03310</name>
</gene>
<dbReference type="EMBL" id="PFUI01000083">
    <property type="protein sequence ID" value="PJB29906.1"/>
    <property type="molecule type" value="Genomic_DNA"/>
</dbReference>